<dbReference type="SUPFAM" id="SSF141868">
    <property type="entry name" value="EAL domain-like"/>
    <property type="match status" value="1"/>
</dbReference>
<dbReference type="Pfam" id="PF00563">
    <property type="entry name" value="EAL"/>
    <property type="match status" value="1"/>
</dbReference>
<dbReference type="RefSeq" id="WP_203830499.1">
    <property type="nucleotide sequence ID" value="NZ_BAAATY010000054.1"/>
</dbReference>
<dbReference type="InterPro" id="IPR035919">
    <property type="entry name" value="EAL_sf"/>
</dbReference>
<accession>A0ABQ4BQ68</accession>
<dbReference type="SMART" id="SM00267">
    <property type="entry name" value="GGDEF"/>
    <property type="match status" value="1"/>
</dbReference>
<feature type="transmembrane region" description="Helical" evidence="1">
    <location>
        <begin position="105"/>
        <end position="125"/>
    </location>
</feature>
<feature type="transmembrane region" description="Helical" evidence="1">
    <location>
        <begin position="137"/>
        <end position="159"/>
    </location>
</feature>
<dbReference type="InterPro" id="IPR000160">
    <property type="entry name" value="GGDEF_dom"/>
</dbReference>
<sequence length="767" mass="81453">MPRLPIFDRRNGPPLVTAVVALFCGAWLIGGFTYVYPHPVIGWLPIPVSAVLAGHACWTASRQADLDAETRRFWRHLAVACCFFLAGIVSNINDATGGPAPSQEIGMITLAGYLGTLGTAMWALLRLPSWQRSRGDWIRFGLDSGIVLLTVGAVVWNLTLRNHEQWVSQTGGAGAMLVIMAVAGLSMATFIKVAFAGAGRLDRRAIHILATGAALGGVLGVVSLLLAGRPYLSSALIAVPVAALAIHLSAVSQQRAGNREPRPRSGRPRISVVPYLAVAITDTMLLTTGSGDPATTRTMETVAVALTALVVVRQIIALRENHGLLTTVDGHLNQLRDYQDRLTHQATHDSLTDAGNRTLFEEHTSRLLAAGATFHVALLDLDDFKAVNDRLGHRIGDRLIQETSRRLTATLGAGALVTRLGGDEFALVLPGLPGHQDFAALVAAVGRPADLDGNILTPGASIGVTGVQPGDDPAELLRRADVAMYAAKAAGGQRWQRFDPRMDRAADDTARLAADLRGALAGEQFFVLYQPIVSLPDGVTTGAEVLLRWQHPERGLVPPDVFIPVAERTGVIHELGAWVFEQACRQSADWSARFGAGAPGRISVNVSARQLADPDFVDAVAATLRATGADTDHLLLEVTETAVLNAETAIDQLNRLKALGLRIALDDFGTGHSSLSLLLTCPVDVLKVDKSFVSGASAEDAGAIIVKNIIGFTTDFGIDAVAEGVETRDQAERLHAAGYRLAQGYLFGRPMSAEAFEATFQTAAVAA</sequence>
<feature type="transmembrane region" description="Helical" evidence="1">
    <location>
        <begin position="12"/>
        <end position="34"/>
    </location>
</feature>
<evidence type="ECO:0000256" key="1">
    <source>
        <dbReference type="SAM" id="Phobius"/>
    </source>
</evidence>
<feature type="transmembrane region" description="Helical" evidence="1">
    <location>
        <begin position="40"/>
        <end position="61"/>
    </location>
</feature>
<dbReference type="Gene3D" id="3.20.20.450">
    <property type="entry name" value="EAL domain"/>
    <property type="match status" value="1"/>
</dbReference>
<dbReference type="SUPFAM" id="SSF55073">
    <property type="entry name" value="Nucleotide cyclase"/>
    <property type="match status" value="1"/>
</dbReference>
<keyword evidence="1" id="KW-1133">Transmembrane helix</keyword>
<dbReference type="InterPro" id="IPR052155">
    <property type="entry name" value="Biofilm_reg_signaling"/>
</dbReference>
<evidence type="ECO:0000313" key="5">
    <source>
        <dbReference type="Proteomes" id="UP000624709"/>
    </source>
</evidence>
<feature type="transmembrane region" description="Helical" evidence="1">
    <location>
        <begin position="231"/>
        <end position="251"/>
    </location>
</feature>
<feature type="domain" description="EAL" evidence="2">
    <location>
        <begin position="509"/>
        <end position="764"/>
    </location>
</feature>
<keyword evidence="1" id="KW-0472">Membrane</keyword>
<evidence type="ECO:0000313" key="4">
    <source>
        <dbReference type="EMBL" id="GIE72813.1"/>
    </source>
</evidence>
<dbReference type="Pfam" id="PF00990">
    <property type="entry name" value="GGDEF"/>
    <property type="match status" value="1"/>
</dbReference>
<feature type="transmembrane region" description="Helical" evidence="1">
    <location>
        <begin position="205"/>
        <end position="225"/>
    </location>
</feature>
<proteinExistence type="predicted"/>
<dbReference type="PANTHER" id="PTHR44757:SF2">
    <property type="entry name" value="BIOFILM ARCHITECTURE MAINTENANCE PROTEIN MBAA"/>
    <property type="match status" value="1"/>
</dbReference>
<dbReference type="InterPro" id="IPR043128">
    <property type="entry name" value="Rev_trsase/Diguanyl_cyclase"/>
</dbReference>
<dbReference type="CDD" id="cd01948">
    <property type="entry name" value="EAL"/>
    <property type="match status" value="1"/>
</dbReference>
<dbReference type="InterPro" id="IPR001633">
    <property type="entry name" value="EAL_dom"/>
</dbReference>
<comment type="caution">
    <text evidence="4">The sequence shown here is derived from an EMBL/GenBank/DDBJ whole genome shotgun (WGS) entry which is preliminary data.</text>
</comment>
<dbReference type="NCBIfam" id="TIGR00254">
    <property type="entry name" value="GGDEF"/>
    <property type="match status" value="1"/>
</dbReference>
<evidence type="ECO:0008006" key="6">
    <source>
        <dbReference type="Google" id="ProtNLM"/>
    </source>
</evidence>
<dbReference type="Gene3D" id="3.30.70.270">
    <property type="match status" value="1"/>
</dbReference>
<dbReference type="Proteomes" id="UP000624709">
    <property type="component" value="Unassembled WGS sequence"/>
</dbReference>
<keyword evidence="5" id="KW-1185">Reference proteome</keyword>
<name>A0ABQ4BQ68_9ACTN</name>
<feature type="transmembrane region" description="Helical" evidence="1">
    <location>
        <begin position="171"/>
        <end position="193"/>
    </location>
</feature>
<feature type="domain" description="GGDEF" evidence="3">
    <location>
        <begin position="372"/>
        <end position="500"/>
    </location>
</feature>
<organism evidence="4 5">
    <name type="scientific">Actinoplanes palleronii</name>
    <dbReference type="NCBI Taxonomy" id="113570"/>
    <lineage>
        <taxon>Bacteria</taxon>
        <taxon>Bacillati</taxon>
        <taxon>Actinomycetota</taxon>
        <taxon>Actinomycetes</taxon>
        <taxon>Micromonosporales</taxon>
        <taxon>Micromonosporaceae</taxon>
        <taxon>Actinoplanes</taxon>
    </lineage>
</organism>
<feature type="transmembrane region" description="Helical" evidence="1">
    <location>
        <begin position="73"/>
        <end position="93"/>
    </location>
</feature>
<protein>
    <recommendedName>
        <fullName evidence="6">Diguanylate cyclase (GGDEF)-like protein</fullName>
    </recommendedName>
</protein>
<feature type="transmembrane region" description="Helical" evidence="1">
    <location>
        <begin position="272"/>
        <end position="291"/>
    </location>
</feature>
<dbReference type="InterPro" id="IPR029787">
    <property type="entry name" value="Nucleotide_cyclase"/>
</dbReference>
<evidence type="ECO:0000259" key="3">
    <source>
        <dbReference type="PROSITE" id="PS50887"/>
    </source>
</evidence>
<evidence type="ECO:0000259" key="2">
    <source>
        <dbReference type="PROSITE" id="PS50883"/>
    </source>
</evidence>
<keyword evidence="1" id="KW-0812">Transmembrane</keyword>
<reference evidence="4 5" key="1">
    <citation type="submission" date="2021-01" db="EMBL/GenBank/DDBJ databases">
        <title>Whole genome shotgun sequence of Actinoplanes palleronii NBRC 14916.</title>
        <authorList>
            <person name="Komaki H."/>
            <person name="Tamura T."/>
        </authorList>
    </citation>
    <scope>NUCLEOTIDE SEQUENCE [LARGE SCALE GENOMIC DNA]</scope>
    <source>
        <strain evidence="4 5">NBRC 14916</strain>
    </source>
</reference>
<dbReference type="PROSITE" id="PS50883">
    <property type="entry name" value="EAL"/>
    <property type="match status" value="1"/>
</dbReference>
<dbReference type="CDD" id="cd01949">
    <property type="entry name" value="GGDEF"/>
    <property type="match status" value="1"/>
</dbReference>
<dbReference type="SMART" id="SM00052">
    <property type="entry name" value="EAL"/>
    <property type="match status" value="1"/>
</dbReference>
<dbReference type="PANTHER" id="PTHR44757">
    <property type="entry name" value="DIGUANYLATE CYCLASE DGCP"/>
    <property type="match status" value="1"/>
</dbReference>
<dbReference type="PROSITE" id="PS50887">
    <property type="entry name" value="GGDEF"/>
    <property type="match status" value="1"/>
</dbReference>
<dbReference type="EMBL" id="BOMS01000158">
    <property type="protein sequence ID" value="GIE72813.1"/>
    <property type="molecule type" value="Genomic_DNA"/>
</dbReference>
<gene>
    <name evidence="4" type="ORF">Apa02nite_089210</name>
</gene>